<keyword evidence="4 5" id="KW-0472">Membrane</keyword>
<dbReference type="EMBL" id="CP118246">
    <property type="protein sequence ID" value="WDR01927.1"/>
    <property type="molecule type" value="Genomic_DNA"/>
</dbReference>
<dbReference type="InterPro" id="IPR035952">
    <property type="entry name" value="Rhomboid-like_sf"/>
</dbReference>
<feature type="transmembrane region" description="Helical" evidence="5">
    <location>
        <begin position="133"/>
        <end position="151"/>
    </location>
</feature>
<dbReference type="GO" id="GO:0006508">
    <property type="term" value="P:proteolysis"/>
    <property type="evidence" value="ECO:0007669"/>
    <property type="project" value="UniProtKB-KW"/>
</dbReference>
<evidence type="ECO:0000256" key="5">
    <source>
        <dbReference type="SAM" id="Phobius"/>
    </source>
</evidence>
<keyword evidence="7" id="KW-0378">Hydrolase</keyword>
<dbReference type="SUPFAM" id="SSF144091">
    <property type="entry name" value="Rhomboid-like"/>
    <property type="match status" value="1"/>
</dbReference>
<proteinExistence type="predicted"/>
<feature type="transmembrane region" description="Helical" evidence="5">
    <location>
        <begin position="81"/>
        <end position="100"/>
    </location>
</feature>
<feature type="transmembrane region" description="Helical" evidence="5">
    <location>
        <begin position="107"/>
        <end position="127"/>
    </location>
</feature>
<name>A0ABY7YL21_9HYPH</name>
<evidence type="ECO:0000256" key="4">
    <source>
        <dbReference type="ARBA" id="ARBA00023136"/>
    </source>
</evidence>
<evidence type="ECO:0000313" key="8">
    <source>
        <dbReference type="Proteomes" id="UP001220530"/>
    </source>
</evidence>
<dbReference type="Pfam" id="PF01694">
    <property type="entry name" value="Rhomboid"/>
    <property type="match status" value="1"/>
</dbReference>
<dbReference type="RefSeq" id="WP_282218336.1">
    <property type="nucleotide sequence ID" value="NZ_CP118246.1"/>
</dbReference>
<feature type="transmembrane region" description="Helical" evidence="5">
    <location>
        <begin position="29"/>
        <end position="49"/>
    </location>
</feature>
<keyword evidence="2 5" id="KW-0812">Transmembrane</keyword>
<keyword evidence="3 5" id="KW-1133">Transmembrane helix</keyword>
<dbReference type="Gene3D" id="1.20.1540.10">
    <property type="entry name" value="Rhomboid-like"/>
    <property type="match status" value="1"/>
</dbReference>
<keyword evidence="8" id="KW-1185">Reference proteome</keyword>
<evidence type="ECO:0000256" key="1">
    <source>
        <dbReference type="ARBA" id="ARBA00004141"/>
    </source>
</evidence>
<reference evidence="7 8" key="1">
    <citation type="submission" date="2023-02" db="EMBL/GenBank/DDBJ databases">
        <title>Devosia algicola sp. nov., isolated from the phycosphere of marine algae.</title>
        <authorList>
            <person name="Kim J.M."/>
            <person name="Lee J.K."/>
            <person name="Choi B.J."/>
            <person name="Bayburt H."/>
            <person name="Jeon C.O."/>
        </authorList>
    </citation>
    <scope>NUCLEOTIDE SEQUENCE [LARGE SCALE GENOMIC DNA]</scope>
    <source>
        <strain evidence="7 8">G20-9</strain>
    </source>
</reference>
<feature type="transmembrane region" description="Helical" evidence="5">
    <location>
        <begin position="6"/>
        <end position="22"/>
    </location>
</feature>
<sequence length="203" mass="21433">MIDTLLLQGVWIMAIIAGSFQSRDRARRLPLLTLLVSAFLAACLALQFADPEILLVMQRSASAILAGQWWRMGTALFFQDGWLAGGLSNIAALLVIGGLAEQVLTRWTWIGIYALGGLAAETIALAWQPIGAGNSIAICALAGVLLVAPSLDRRRWPPDFRHALSGSGAMRVLAASAVLILLVRQDIHGAGALAGALLAIMVA</sequence>
<evidence type="ECO:0000313" key="7">
    <source>
        <dbReference type="EMBL" id="WDR01927.1"/>
    </source>
</evidence>
<evidence type="ECO:0000256" key="3">
    <source>
        <dbReference type="ARBA" id="ARBA00022989"/>
    </source>
</evidence>
<evidence type="ECO:0000259" key="6">
    <source>
        <dbReference type="Pfam" id="PF01694"/>
    </source>
</evidence>
<organism evidence="7 8">
    <name type="scientific">Devosia algicola</name>
    <dbReference type="NCBI Taxonomy" id="3026418"/>
    <lineage>
        <taxon>Bacteria</taxon>
        <taxon>Pseudomonadati</taxon>
        <taxon>Pseudomonadota</taxon>
        <taxon>Alphaproteobacteria</taxon>
        <taxon>Hyphomicrobiales</taxon>
        <taxon>Devosiaceae</taxon>
        <taxon>Devosia</taxon>
    </lineage>
</organism>
<evidence type="ECO:0000256" key="2">
    <source>
        <dbReference type="ARBA" id="ARBA00022692"/>
    </source>
</evidence>
<keyword evidence="7" id="KW-0645">Protease</keyword>
<accession>A0ABY7YL21</accession>
<comment type="subcellular location">
    <subcellularLocation>
        <location evidence="1">Membrane</location>
        <topology evidence="1">Multi-pass membrane protein</topology>
    </subcellularLocation>
</comment>
<dbReference type="Proteomes" id="UP001220530">
    <property type="component" value="Chromosome"/>
</dbReference>
<dbReference type="EC" id="3.4.21.105" evidence="7"/>
<dbReference type="InterPro" id="IPR022764">
    <property type="entry name" value="Peptidase_S54_rhomboid_dom"/>
</dbReference>
<feature type="domain" description="Peptidase S54 rhomboid" evidence="6">
    <location>
        <begin position="67"/>
        <end position="201"/>
    </location>
</feature>
<protein>
    <submittedName>
        <fullName evidence="7">Rhomboid family intramembrane serine protease</fullName>
        <ecNumber evidence="7">3.4.21.105</ecNumber>
    </submittedName>
</protein>
<gene>
    <name evidence="7" type="ORF">PSQ19_14655</name>
</gene>
<dbReference type="GO" id="GO:0008233">
    <property type="term" value="F:peptidase activity"/>
    <property type="evidence" value="ECO:0007669"/>
    <property type="project" value="UniProtKB-KW"/>
</dbReference>